<reference evidence="2" key="1">
    <citation type="submission" date="2019-03" db="EMBL/GenBank/DDBJ databases">
        <authorList>
            <person name="Mank J."/>
            <person name="Almeida P."/>
        </authorList>
    </citation>
    <scope>NUCLEOTIDE SEQUENCE</scope>
    <source>
        <strain evidence="2">78183</strain>
    </source>
</reference>
<sequence>MAPLLVPSELLTFSLVDAVEDDPSEVEPEGRPSRLGLGAREVPHLSKARQSQMTLSRGGYLPRWNLERDSIQRARDDNEDDDSSEKIESITRAFAKKRPAPLVPTLQLKKKQK</sequence>
<feature type="chain" id="PRO_5026675589" evidence="1">
    <location>
        <begin position="19"/>
        <end position="113"/>
    </location>
</feature>
<feature type="signal peptide" evidence="1">
    <location>
        <begin position="1"/>
        <end position="18"/>
    </location>
</feature>
<protein>
    <submittedName>
        <fullName evidence="2">Uncharacterized protein</fullName>
    </submittedName>
</protein>
<dbReference type="PANTHER" id="PTHR35741:SF1">
    <property type="entry name" value="FACTOR CWC22-LIKE PROTEIN, PUTATIVE (DUF3245)-RELATED"/>
    <property type="match status" value="1"/>
</dbReference>
<dbReference type="PANTHER" id="PTHR35741">
    <property type="entry name" value="FACTOR CWC22-LIKE PROTEIN, PUTATIVE (DUF3245)-RELATED"/>
    <property type="match status" value="1"/>
</dbReference>
<evidence type="ECO:0000256" key="1">
    <source>
        <dbReference type="SAM" id="SignalP"/>
    </source>
</evidence>
<keyword evidence="1" id="KW-0732">Signal</keyword>
<organism evidence="2">
    <name type="scientific">Salix viminalis</name>
    <name type="common">Common osier</name>
    <name type="synonym">Basket willow</name>
    <dbReference type="NCBI Taxonomy" id="40686"/>
    <lineage>
        <taxon>Eukaryota</taxon>
        <taxon>Viridiplantae</taxon>
        <taxon>Streptophyta</taxon>
        <taxon>Embryophyta</taxon>
        <taxon>Tracheophyta</taxon>
        <taxon>Spermatophyta</taxon>
        <taxon>Magnoliopsida</taxon>
        <taxon>eudicotyledons</taxon>
        <taxon>Gunneridae</taxon>
        <taxon>Pentapetalae</taxon>
        <taxon>rosids</taxon>
        <taxon>fabids</taxon>
        <taxon>Malpighiales</taxon>
        <taxon>Salicaceae</taxon>
        <taxon>Saliceae</taxon>
        <taxon>Salix</taxon>
    </lineage>
</organism>
<accession>A0A6N2MSM2</accession>
<proteinExistence type="predicted"/>
<gene>
    <name evidence="2" type="ORF">SVIM_LOCUS405785</name>
</gene>
<dbReference type="EMBL" id="CAADRP010001929">
    <property type="protein sequence ID" value="VFU56530.1"/>
    <property type="molecule type" value="Genomic_DNA"/>
</dbReference>
<dbReference type="AlphaFoldDB" id="A0A6N2MSM2"/>
<evidence type="ECO:0000313" key="2">
    <source>
        <dbReference type="EMBL" id="VFU56530.1"/>
    </source>
</evidence>
<name>A0A6N2MSM2_SALVM</name>